<evidence type="ECO:0000259" key="1">
    <source>
        <dbReference type="Pfam" id="PF13460"/>
    </source>
</evidence>
<feature type="domain" description="NAD(P)-binding" evidence="1">
    <location>
        <begin position="14"/>
        <end position="215"/>
    </location>
</feature>
<organism evidence="2 3">
    <name type="scientific">Acrocarpospora macrocephala</name>
    <dbReference type="NCBI Taxonomy" id="150177"/>
    <lineage>
        <taxon>Bacteria</taxon>
        <taxon>Bacillati</taxon>
        <taxon>Actinomycetota</taxon>
        <taxon>Actinomycetes</taxon>
        <taxon>Streptosporangiales</taxon>
        <taxon>Streptosporangiaceae</taxon>
        <taxon>Acrocarpospora</taxon>
    </lineage>
</organism>
<dbReference type="InterPro" id="IPR036291">
    <property type="entry name" value="NAD(P)-bd_dom_sf"/>
</dbReference>
<dbReference type="AlphaFoldDB" id="A0A5M3WCD2"/>
<protein>
    <submittedName>
        <fullName evidence="2">3-beta hydroxysteroid dehydrogenase</fullName>
    </submittedName>
</protein>
<keyword evidence="3" id="KW-1185">Reference proteome</keyword>
<name>A0A5M3WCD2_9ACTN</name>
<dbReference type="GO" id="GO:0016646">
    <property type="term" value="F:oxidoreductase activity, acting on the CH-NH group of donors, NAD or NADP as acceptor"/>
    <property type="evidence" value="ECO:0007669"/>
    <property type="project" value="TreeGrafter"/>
</dbReference>
<dbReference type="PANTHER" id="PTHR43355:SF2">
    <property type="entry name" value="FLAVIN REDUCTASE (NADPH)"/>
    <property type="match status" value="1"/>
</dbReference>
<dbReference type="InterPro" id="IPR051606">
    <property type="entry name" value="Polyketide_Oxido-like"/>
</dbReference>
<reference evidence="2 3" key="1">
    <citation type="submission" date="2019-10" db="EMBL/GenBank/DDBJ databases">
        <title>Whole genome shotgun sequence of Acrocarpospora macrocephala NBRC 16266.</title>
        <authorList>
            <person name="Ichikawa N."/>
            <person name="Kimura A."/>
            <person name="Kitahashi Y."/>
            <person name="Komaki H."/>
            <person name="Oguchi A."/>
        </authorList>
    </citation>
    <scope>NUCLEOTIDE SEQUENCE [LARGE SCALE GENOMIC DNA]</scope>
    <source>
        <strain evidence="2 3">NBRC 16266</strain>
    </source>
</reference>
<dbReference type="EMBL" id="BLAE01000003">
    <property type="protein sequence ID" value="GES06717.1"/>
    <property type="molecule type" value="Genomic_DNA"/>
</dbReference>
<dbReference type="InterPro" id="IPR016040">
    <property type="entry name" value="NAD(P)-bd_dom"/>
</dbReference>
<dbReference type="Proteomes" id="UP000331127">
    <property type="component" value="Unassembled WGS sequence"/>
</dbReference>
<sequence length="227" mass="24400">MDTVMAMSMIVVFGAGGRAGRAVVDEALSRGHRVTAAVRDTAKYPDLETEDVILVRADVTDAASIAEAARGADAVVHAVSPFSGPEQGFDTLDPAFFVKAADALLEGLTAERVGRLLVIGLFATMPDRSGGLIMDDPAAFPPEIKPFARAHADGFDRLNMADTPLDWLMLTPPANLSLDLPRTGSYRLTTEPYMEDGQLSYADLAVAIVDEIERPAHHRIRVPVYSH</sequence>
<evidence type="ECO:0000313" key="3">
    <source>
        <dbReference type="Proteomes" id="UP000331127"/>
    </source>
</evidence>
<evidence type="ECO:0000313" key="2">
    <source>
        <dbReference type="EMBL" id="GES06717.1"/>
    </source>
</evidence>
<gene>
    <name evidence="2" type="ORF">Amac_003120</name>
</gene>
<accession>A0A5M3WCD2</accession>
<comment type="caution">
    <text evidence="2">The sequence shown here is derived from an EMBL/GenBank/DDBJ whole genome shotgun (WGS) entry which is preliminary data.</text>
</comment>
<dbReference type="PANTHER" id="PTHR43355">
    <property type="entry name" value="FLAVIN REDUCTASE (NADPH)"/>
    <property type="match status" value="1"/>
</dbReference>
<dbReference type="SUPFAM" id="SSF51735">
    <property type="entry name" value="NAD(P)-binding Rossmann-fold domains"/>
    <property type="match status" value="1"/>
</dbReference>
<dbReference type="Gene3D" id="3.40.50.720">
    <property type="entry name" value="NAD(P)-binding Rossmann-like Domain"/>
    <property type="match status" value="1"/>
</dbReference>
<proteinExistence type="predicted"/>
<dbReference type="Pfam" id="PF13460">
    <property type="entry name" value="NAD_binding_10"/>
    <property type="match status" value="1"/>
</dbReference>